<gene>
    <name evidence="2" type="ORF">EV420DRAFT_1483398</name>
</gene>
<dbReference type="RefSeq" id="XP_060326704.1">
    <property type="nucleotide sequence ID" value="XM_060469977.1"/>
</dbReference>
<comment type="caution">
    <text evidence="2">The sequence shown here is derived from an EMBL/GenBank/DDBJ whole genome shotgun (WGS) entry which is preliminary data.</text>
</comment>
<proteinExistence type="predicted"/>
<evidence type="ECO:0000313" key="2">
    <source>
        <dbReference type="EMBL" id="KAK0448989.1"/>
    </source>
</evidence>
<name>A0AA39JX02_ARMTA</name>
<feature type="transmembrane region" description="Helical" evidence="1">
    <location>
        <begin position="120"/>
        <end position="143"/>
    </location>
</feature>
<sequence length="252" mass="27786">MMLDCQIPTGIGARIYSNYGMSFGINTNVSIQFNATALGYSVTEECPTGLWVLLLPSARFAAHFCTGSQGCNHQSRSAAGLRLYSVDHCTNKAYQRVTVTPVSVLIWHCWTAWGWSWSVVLVPIICTTLGVMSRAFVLYYSAFQRGSSLSPPIFYNLKSVNWAVLYTSLILTTLLWCTILIMYHILKISGIATVFQFCNEQIRIHLANVAAEMRGIAPTILVGRVAAGHTCPDNDWGHSRSTVASAKQPLLL</sequence>
<dbReference type="EMBL" id="JAUEPS010000040">
    <property type="protein sequence ID" value="KAK0448989.1"/>
    <property type="molecule type" value="Genomic_DNA"/>
</dbReference>
<dbReference type="GeneID" id="85353525"/>
<organism evidence="2 3">
    <name type="scientific">Armillaria tabescens</name>
    <name type="common">Ringless honey mushroom</name>
    <name type="synonym">Agaricus tabescens</name>
    <dbReference type="NCBI Taxonomy" id="1929756"/>
    <lineage>
        <taxon>Eukaryota</taxon>
        <taxon>Fungi</taxon>
        <taxon>Dikarya</taxon>
        <taxon>Basidiomycota</taxon>
        <taxon>Agaricomycotina</taxon>
        <taxon>Agaricomycetes</taxon>
        <taxon>Agaricomycetidae</taxon>
        <taxon>Agaricales</taxon>
        <taxon>Marasmiineae</taxon>
        <taxon>Physalacriaceae</taxon>
        <taxon>Desarmillaria</taxon>
    </lineage>
</organism>
<accession>A0AA39JX02</accession>
<reference evidence="2" key="1">
    <citation type="submission" date="2023-06" db="EMBL/GenBank/DDBJ databases">
        <authorList>
            <consortium name="Lawrence Berkeley National Laboratory"/>
            <person name="Ahrendt S."/>
            <person name="Sahu N."/>
            <person name="Indic B."/>
            <person name="Wong-Bajracharya J."/>
            <person name="Merenyi Z."/>
            <person name="Ke H.-M."/>
            <person name="Monk M."/>
            <person name="Kocsube S."/>
            <person name="Drula E."/>
            <person name="Lipzen A."/>
            <person name="Balint B."/>
            <person name="Henrissat B."/>
            <person name="Andreopoulos B."/>
            <person name="Martin F.M."/>
            <person name="Harder C.B."/>
            <person name="Rigling D."/>
            <person name="Ford K.L."/>
            <person name="Foster G.D."/>
            <person name="Pangilinan J."/>
            <person name="Papanicolaou A."/>
            <person name="Barry K."/>
            <person name="LaButti K."/>
            <person name="Viragh M."/>
            <person name="Koriabine M."/>
            <person name="Yan M."/>
            <person name="Riley R."/>
            <person name="Champramary S."/>
            <person name="Plett K.L."/>
            <person name="Tsai I.J."/>
            <person name="Slot J."/>
            <person name="Sipos G."/>
            <person name="Plett J."/>
            <person name="Nagy L.G."/>
            <person name="Grigoriev I.V."/>
        </authorList>
    </citation>
    <scope>NUCLEOTIDE SEQUENCE</scope>
    <source>
        <strain evidence="2">CCBAS 213</strain>
    </source>
</reference>
<evidence type="ECO:0000256" key="1">
    <source>
        <dbReference type="SAM" id="Phobius"/>
    </source>
</evidence>
<evidence type="ECO:0000313" key="3">
    <source>
        <dbReference type="Proteomes" id="UP001175211"/>
    </source>
</evidence>
<protein>
    <submittedName>
        <fullName evidence="2">Uncharacterized protein</fullName>
    </submittedName>
</protein>
<feature type="transmembrane region" description="Helical" evidence="1">
    <location>
        <begin position="163"/>
        <end position="186"/>
    </location>
</feature>
<keyword evidence="1" id="KW-0472">Membrane</keyword>
<keyword evidence="1" id="KW-1133">Transmembrane helix</keyword>
<keyword evidence="1" id="KW-0812">Transmembrane</keyword>
<dbReference type="AlphaFoldDB" id="A0AA39JX02"/>
<keyword evidence="3" id="KW-1185">Reference proteome</keyword>
<dbReference type="Proteomes" id="UP001175211">
    <property type="component" value="Unassembled WGS sequence"/>
</dbReference>